<evidence type="ECO:0000256" key="4">
    <source>
        <dbReference type="PROSITE-ProRule" id="PRU00782"/>
    </source>
</evidence>
<dbReference type="GO" id="GO:0000146">
    <property type="term" value="F:microfilament motor activity"/>
    <property type="evidence" value="ECO:0007669"/>
    <property type="project" value="TreeGrafter"/>
</dbReference>
<dbReference type="Pfam" id="PF00063">
    <property type="entry name" value="Myosin_head"/>
    <property type="match status" value="1"/>
</dbReference>
<dbReference type="Gene3D" id="1.20.58.530">
    <property type="match status" value="1"/>
</dbReference>
<organism evidence="6">
    <name type="scientific">Echinostoma caproni</name>
    <dbReference type="NCBI Taxonomy" id="27848"/>
    <lineage>
        <taxon>Eukaryota</taxon>
        <taxon>Metazoa</taxon>
        <taxon>Spiralia</taxon>
        <taxon>Lophotrochozoa</taxon>
        <taxon>Platyhelminthes</taxon>
        <taxon>Trematoda</taxon>
        <taxon>Digenea</taxon>
        <taxon>Plagiorchiida</taxon>
        <taxon>Echinostomata</taxon>
        <taxon>Echinostomatoidea</taxon>
        <taxon>Echinostomatidae</taxon>
        <taxon>Echinostoma</taxon>
    </lineage>
</organism>
<keyword evidence="4" id="KW-0518">Myosin</keyword>
<dbReference type="PANTHER" id="PTHR13140">
    <property type="entry name" value="MYOSIN"/>
    <property type="match status" value="1"/>
</dbReference>
<comment type="similarity">
    <text evidence="4">Belongs to the TRAFAC class myosin-kinesin ATPase superfamily. Myosin family.</text>
</comment>
<dbReference type="PANTHER" id="PTHR13140:SF729">
    <property type="entry name" value="UNCONVENTIONAL MYOSIN-IE"/>
    <property type="match status" value="1"/>
</dbReference>
<dbReference type="GO" id="GO:0007015">
    <property type="term" value="P:actin filament organization"/>
    <property type="evidence" value="ECO:0007669"/>
    <property type="project" value="TreeGrafter"/>
</dbReference>
<keyword evidence="3 4" id="KW-0009">Actin-binding</keyword>
<feature type="domain" description="Myosin motor" evidence="5">
    <location>
        <begin position="1"/>
        <end position="30"/>
    </location>
</feature>
<dbReference type="GO" id="GO:0005524">
    <property type="term" value="F:ATP binding"/>
    <property type="evidence" value="ECO:0007669"/>
    <property type="project" value="UniProtKB-KW"/>
</dbReference>
<accession>A0A183ABB8</accession>
<dbReference type="GO" id="GO:0006897">
    <property type="term" value="P:endocytosis"/>
    <property type="evidence" value="ECO:0007669"/>
    <property type="project" value="TreeGrafter"/>
</dbReference>
<dbReference type="SUPFAM" id="SSF52540">
    <property type="entry name" value="P-loop containing nucleoside triphosphate hydrolases"/>
    <property type="match status" value="1"/>
</dbReference>
<dbReference type="GO" id="GO:0005737">
    <property type="term" value="C:cytoplasm"/>
    <property type="evidence" value="ECO:0007669"/>
    <property type="project" value="TreeGrafter"/>
</dbReference>
<keyword evidence="4" id="KW-0505">Motor protein</keyword>
<evidence type="ECO:0000313" key="6">
    <source>
        <dbReference type="WBParaSite" id="ECPE_0000426101-mRNA-1"/>
    </source>
</evidence>
<dbReference type="InterPro" id="IPR027417">
    <property type="entry name" value="P-loop_NTPase"/>
</dbReference>
<dbReference type="PROSITE" id="PS51456">
    <property type="entry name" value="MYOSIN_MOTOR"/>
    <property type="match status" value="1"/>
</dbReference>
<evidence type="ECO:0000259" key="5">
    <source>
        <dbReference type="PROSITE" id="PS51456"/>
    </source>
</evidence>
<comment type="caution">
    <text evidence="4">Lacks conserved residue(s) required for the propagation of feature annotation.</text>
</comment>
<dbReference type="GO" id="GO:0051015">
    <property type="term" value="F:actin filament binding"/>
    <property type="evidence" value="ECO:0007669"/>
    <property type="project" value="TreeGrafter"/>
</dbReference>
<name>A0A183ABB8_9TREM</name>
<keyword evidence="1" id="KW-0547">Nucleotide-binding</keyword>
<reference evidence="6" key="1">
    <citation type="submission" date="2016-06" db="UniProtKB">
        <authorList>
            <consortium name="WormBaseParasite"/>
        </authorList>
    </citation>
    <scope>IDENTIFICATION</scope>
</reference>
<evidence type="ECO:0000256" key="1">
    <source>
        <dbReference type="ARBA" id="ARBA00022741"/>
    </source>
</evidence>
<evidence type="ECO:0000256" key="3">
    <source>
        <dbReference type="ARBA" id="ARBA00023203"/>
    </source>
</evidence>
<proteinExistence type="inferred from homology"/>
<dbReference type="AlphaFoldDB" id="A0A183ABB8"/>
<dbReference type="GO" id="GO:0005886">
    <property type="term" value="C:plasma membrane"/>
    <property type="evidence" value="ECO:0007669"/>
    <property type="project" value="TreeGrafter"/>
</dbReference>
<dbReference type="WBParaSite" id="ECPE_0000426101-mRNA-1">
    <property type="protein sequence ID" value="ECPE_0000426101-mRNA-1"/>
    <property type="gene ID" value="ECPE_0000426101"/>
</dbReference>
<protein>
    <submittedName>
        <fullName evidence="6">Myosin motor domain-containing protein</fullName>
    </submittedName>
</protein>
<dbReference type="GO" id="GO:0005902">
    <property type="term" value="C:microvillus"/>
    <property type="evidence" value="ECO:0007669"/>
    <property type="project" value="TreeGrafter"/>
</dbReference>
<dbReference type="InterPro" id="IPR001609">
    <property type="entry name" value="Myosin_head_motor_dom-like"/>
</dbReference>
<sequence length="359" mass="39820">LDLFGFEILEENGFEQFCINYANERLHQAFMRIAVNSIQEELFSEGLQCDALSISESHDNSSLLTSVKTCAGLLDEVCLLNRVYDRGSRPSSSMDTLDPRESDWLHRIQAQMKSSDHVFVGTGPVTYTVSGFVAKNLDRLPVHLINWIADAIQSDLPRNTQDDAVSSGKVSTPPGVGLIQSVLSRMSTATIPVRNVAVSPSVCRSPLQQQNVPARVLSLSSEKRSPTKAHILRFRRCRTRSRSPLACESKPLDLQALPPSNDPQLVIDTGDDTSNTDTPMKQVLPVEFHDISDPGSFATFSPHIVSYRCLLHQSTTLRHNSTRYWCSRKLNRLNCLIPFVHLPVAAPLCLVRGLIDAVT</sequence>
<keyword evidence="2" id="KW-0067">ATP-binding</keyword>
<evidence type="ECO:0000256" key="2">
    <source>
        <dbReference type="ARBA" id="ARBA00022840"/>
    </source>
</evidence>
<dbReference type="GO" id="GO:0016459">
    <property type="term" value="C:myosin complex"/>
    <property type="evidence" value="ECO:0007669"/>
    <property type="project" value="UniProtKB-KW"/>
</dbReference>